<dbReference type="PROSITE" id="PS50929">
    <property type="entry name" value="ABC_TM1F"/>
    <property type="match status" value="1"/>
</dbReference>
<dbReference type="SUPFAM" id="SSF90123">
    <property type="entry name" value="ABC transporter transmembrane region"/>
    <property type="match status" value="1"/>
</dbReference>
<evidence type="ECO:0000256" key="7">
    <source>
        <dbReference type="ARBA" id="ARBA00023136"/>
    </source>
</evidence>
<dbReference type="GO" id="GO:0015421">
    <property type="term" value="F:ABC-type oligopeptide transporter activity"/>
    <property type="evidence" value="ECO:0007669"/>
    <property type="project" value="TreeGrafter"/>
</dbReference>
<feature type="domain" description="ABC transmembrane type-1" evidence="11">
    <location>
        <begin position="27"/>
        <end position="309"/>
    </location>
</feature>
<evidence type="ECO:0000256" key="3">
    <source>
        <dbReference type="ARBA" id="ARBA00022692"/>
    </source>
</evidence>
<dbReference type="RefSeq" id="WP_188253261.1">
    <property type="nucleotide sequence ID" value="NZ_JABVCF010000002.1"/>
</dbReference>
<dbReference type="InterPro" id="IPR017871">
    <property type="entry name" value="ABC_transporter-like_CS"/>
</dbReference>
<feature type="transmembrane region" description="Helical" evidence="9">
    <location>
        <begin position="166"/>
        <end position="184"/>
    </location>
</feature>
<feature type="transmembrane region" description="Helical" evidence="9">
    <location>
        <begin position="63"/>
        <end position="87"/>
    </location>
</feature>
<comment type="caution">
    <text evidence="12">The sequence shown here is derived from an EMBL/GenBank/DDBJ whole genome shotgun (WGS) entry which is preliminary data.</text>
</comment>
<dbReference type="InterPro" id="IPR011918">
    <property type="entry name" value="ABC_MsbA_ATP-bd"/>
</dbReference>
<dbReference type="NCBIfam" id="TIGR02204">
    <property type="entry name" value="MsbA_rel"/>
    <property type="match status" value="1"/>
</dbReference>
<organism evidence="12 13">
    <name type="scientific">Pseudaminobacter soli</name>
    <name type="common">ex Zhang et al. 2022</name>
    <dbReference type="NCBI Taxonomy" id="2831468"/>
    <lineage>
        <taxon>Bacteria</taxon>
        <taxon>Pseudomonadati</taxon>
        <taxon>Pseudomonadota</taxon>
        <taxon>Alphaproteobacteria</taxon>
        <taxon>Hyphomicrobiales</taxon>
        <taxon>Phyllobacteriaceae</taxon>
        <taxon>Pseudaminobacter</taxon>
    </lineage>
</organism>
<evidence type="ECO:0000313" key="13">
    <source>
        <dbReference type="Proteomes" id="UP000680348"/>
    </source>
</evidence>
<dbReference type="InterPro" id="IPR027417">
    <property type="entry name" value="P-loop_NTPase"/>
</dbReference>
<dbReference type="Proteomes" id="UP000680348">
    <property type="component" value="Unassembled WGS sequence"/>
</dbReference>
<dbReference type="InterPro" id="IPR011527">
    <property type="entry name" value="ABC1_TM_dom"/>
</dbReference>
<evidence type="ECO:0000256" key="1">
    <source>
        <dbReference type="ARBA" id="ARBA00004651"/>
    </source>
</evidence>
<dbReference type="SMART" id="SM00382">
    <property type="entry name" value="AAA"/>
    <property type="match status" value="1"/>
</dbReference>
<feature type="transmembrane region" description="Helical" evidence="9">
    <location>
        <begin position="136"/>
        <end position="160"/>
    </location>
</feature>
<dbReference type="GO" id="GO:0016887">
    <property type="term" value="F:ATP hydrolysis activity"/>
    <property type="evidence" value="ECO:0007669"/>
    <property type="project" value="InterPro"/>
</dbReference>
<evidence type="ECO:0000313" key="12">
    <source>
        <dbReference type="EMBL" id="MBS3647689.1"/>
    </source>
</evidence>
<dbReference type="InterPro" id="IPR036640">
    <property type="entry name" value="ABC1_TM_sf"/>
</dbReference>
<dbReference type="Gene3D" id="3.40.50.300">
    <property type="entry name" value="P-loop containing nucleotide triphosphate hydrolases"/>
    <property type="match status" value="1"/>
</dbReference>
<keyword evidence="7 9" id="KW-0472">Membrane</keyword>
<protein>
    <submittedName>
        <fullName evidence="12">ATP-binding cassette domain-containing protein</fullName>
    </submittedName>
</protein>
<feature type="transmembrane region" description="Helical" evidence="9">
    <location>
        <begin position="282"/>
        <end position="300"/>
    </location>
</feature>
<evidence type="ECO:0000256" key="4">
    <source>
        <dbReference type="ARBA" id="ARBA00022741"/>
    </source>
</evidence>
<accession>A0A942I226</accession>
<dbReference type="FunFam" id="3.40.50.300:FF:000218">
    <property type="entry name" value="Multidrug ABC transporter ATP-binding protein"/>
    <property type="match status" value="1"/>
</dbReference>
<dbReference type="PROSITE" id="PS50893">
    <property type="entry name" value="ABC_TRANSPORTER_2"/>
    <property type="match status" value="1"/>
</dbReference>
<dbReference type="Pfam" id="PF00005">
    <property type="entry name" value="ABC_tran"/>
    <property type="match status" value="1"/>
</dbReference>
<dbReference type="AlphaFoldDB" id="A0A942I226"/>
<dbReference type="InterPro" id="IPR039421">
    <property type="entry name" value="Type_1_exporter"/>
</dbReference>
<dbReference type="Gene3D" id="1.20.1560.10">
    <property type="entry name" value="ABC transporter type 1, transmembrane domain"/>
    <property type="match status" value="1"/>
</dbReference>
<keyword evidence="13" id="KW-1185">Reference proteome</keyword>
<evidence type="ECO:0000256" key="2">
    <source>
        <dbReference type="ARBA" id="ARBA00005417"/>
    </source>
</evidence>
<reference evidence="12" key="1">
    <citation type="submission" date="2021-04" db="EMBL/GenBank/DDBJ databases">
        <title>Pseudaminobacter soli sp. nov., isolated from paddy soil contaminated by heavy metals.</title>
        <authorList>
            <person name="Zhang K."/>
        </authorList>
    </citation>
    <scope>NUCLEOTIDE SEQUENCE</scope>
    <source>
        <strain evidence="12">19-2017</strain>
    </source>
</reference>
<dbReference type="CDD" id="cd18575">
    <property type="entry name" value="ABC_6TM_bac_exporter_ABCB8_10_like"/>
    <property type="match status" value="1"/>
</dbReference>
<dbReference type="PANTHER" id="PTHR43394">
    <property type="entry name" value="ATP-DEPENDENT PERMEASE MDL1, MITOCHONDRIAL"/>
    <property type="match status" value="1"/>
</dbReference>
<dbReference type="SUPFAM" id="SSF52540">
    <property type="entry name" value="P-loop containing nucleoside triphosphate hydrolases"/>
    <property type="match status" value="1"/>
</dbReference>
<keyword evidence="3 9" id="KW-0812">Transmembrane</keyword>
<sequence>MEDSRRRSLKPLRRLFPYLLRYRALGIGALISLVAAAVTTLTLPLAVRRMIDHGFSGSDSTFIANYFGMLVVIAAVLAAASAARYYFVITLGERVVADLRRDVFAHVTKLSPGFFDTVQSGEIVSRLTADTTQIKSAVGATASVALRNVILGFGAVTMMVVTSPKLSGLVIVAIPVIVLPLVAFGRSVRRKSRLAQDTLAQASAYASEQIGAIRTLQAFTNETLARGHFGEAVESAFAAARSSVLARALLTFVAIFTIFGSVVAVLWFGSRDVLTGAISPGTLGQFLLYAVFAAGALGALSEVWGELSQAAGAAERLMELLAETPAISKPAQAQALPAPPVGAIEFRNVSFTYPSRPDLPALHELSFSIRPGERVAVVGPSGAGKSTIFSLILRFYDPQSGEVLVDGVDLSQADPEEVRGRIAIVPQDVTIFAASAKENIGFGRPGASDGEIEAAARDAFAEEFVRRMPEGYDSMIGERGVTLSGGQRQRIAIARAILRDAPILLLDEATSALDAESESAVQTALQRLMQDRTTIVIAHRLATVLTADRILVMDEGRIVEEGTHETLIAEGGLYARLAELQFADGKAFQRAAE</sequence>
<name>A0A942I226_9HYPH</name>
<evidence type="ECO:0000259" key="11">
    <source>
        <dbReference type="PROSITE" id="PS50929"/>
    </source>
</evidence>
<dbReference type="InterPro" id="IPR003439">
    <property type="entry name" value="ABC_transporter-like_ATP-bd"/>
</dbReference>
<feature type="transmembrane region" description="Helical" evidence="9">
    <location>
        <begin position="20"/>
        <end position="43"/>
    </location>
</feature>
<dbReference type="GO" id="GO:0090374">
    <property type="term" value="P:oligopeptide export from mitochondrion"/>
    <property type="evidence" value="ECO:0007669"/>
    <property type="project" value="TreeGrafter"/>
</dbReference>
<keyword evidence="6 9" id="KW-1133">Transmembrane helix</keyword>
<evidence type="ECO:0000256" key="5">
    <source>
        <dbReference type="ARBA" id="ARBA00022840"/>
    </source>
</evidence>
<evidence type="ECO:0000256" key="6">
    <source>
        <dbReference type="ARBA" id="ARBA00022989"/>
    </source>
</evidence>
<keyword evidence="5 12" id="KW-0067">ATP-binding</keyword>
<keyword evidence="4" id="KW-0547">Nucleotide-binding</keyword>
<dbReference type="EMBL" id="JAGWCR010000002">
    <property type="protein sequence ID" value="MBS3647689.1"/>
    <property type="molecule type" value="Genomic_DNA"/>
</dbReference>
<comment type="function">
    <text evidence="8">Part of an ABC transporter complex. Transmembrane domains (TMD) form a pore in the inner membrane and the ATP-binding domain (NBD) is responsible for energy generation.</text>
</comment>
<proteinExistence type="inferred from homology"/>
<comment type="subcellular location">
    <subcellularLocation>
        <location evidence="1">Cell membrane</location>
        <topology evidence="1">Multi-pass membrane protein</topology>
    </subcellularLocation>
</comment>
<dbReference type="Pfam" id="PF00664">
    <property type="entry name" value="ABC_membrane"/>
    <property type="match status" value="1"/>
</dbReference>
<evidence type="ECO:0000259" key="10">
    <source>
        <dbReference type="PROSITE" id="PS50893"/>
    </source>
</evidence>
<dbReference type="PROSITE" id="PS00211">
    <property type="entry name" value="ABC_TRANSPORTER_1"/>
    <property type="match status" value="1"/>
</dbReference>
<evidence type="ECO:0000256" key="9">
    <source>
        <dbReference type="SAM" id="Phobius"/>
    </source>
</evidence>
<evidence type="ECO:0000256" key="8">
    <source>
        <dbReference type="ARBA" id="ARBA00024725"/>
    </source>
</evidence>
<dbReference type="PANTHER" id="PTHR43394:SF1">
    <property type="entry name" value="ATP-BINDING CASSETTE SUB-FAMILY B MEMBER 10, MITOCHONDRIAL"/>
    <property type="match status" value="1"/>
</dbReference>
<comment type="similarity">
    <text evidence="2">Belongs to the ABC transporter superfamily.</text>
</comment>
<feature type="transmembrane region" description="Helical" evidence="9">
    <location>
        <begin position="249"/>
        <end position="270"/>
    </location>
</feature>
<feature type="domain" description="ABC transporter" evidence="10">
    <location>
        <begin position="344"/>
        <end position="580"/>
    </location>
</feature>
<gene>
    <name evidence="12" type="ORF">KEU06_03490</name>
</gene>
<dbReference type="GO" id="GO:0005524">
    <property type="term" value="F:ATP binding"/>
    <property type="evidence" value="ECO:0007669"/>
    <property type="project" value="UniProtKB-KW"/>
</dbReference>
<dbReference type="InterPro" id="IPR003593">
    <property type="entry name" value="AAA+_ATPase"/>
</dbReference>
<dbReference type="CDD" id="cd03249">
    <property type="entry name" value="ABC_MTABC3_MDL1_MDL2"/>
    <property type="match status" value="1"/>
</dbReference>
<dbReference type="GO" id="GO:0005886">
    <property type="term" value="C:plasma membrane"/>
    <property type="evidence" value="ECO:0007669"/>
    <property type="project" value="UniProtKB-SubCell"/>
</dbReference>